<dbReference type="EMBL" id="GALX01008149">
    <property type="protein sequence ID" value="JAB60317.1"/>
    <property type="molecule type" value="Transcribed_RNA"/>
</dbReference>
<organism evidence="1">
    <name type="scientific">Anoplophora glabripennis</name>
    <name type="common">Asian longhorn beetle</name>
    <name type="synonym">Anoplophora nobilis</name>
    <dbReference type="NCBI Taxonomy" id="217634"/>
    <lineage>
        <taxon>Eukaryota</taxon>
        <taxon>Metazoa</taxon>
        <taxon>Ecdysozoa</taxon>
        <taxon>Arthropoda</taxon>
        <taxon>Hexapoda</taxon>
        <taxon>Insecta</taxon>
        <taxon>Pterygota</taxon>
        <taxon>Neoptera</taxon>
        <taxon>Endopterygota</taxon>
        <taxon>Coleoptera</taxon>
        <taxon>Polyphaga</taxon>
        <taxon>Cucujiformia</taxon>
        <taxon>Chrysomeloidea</taxon>
        <taxon>Cerambycidae</taxon>
        <taxon>Lamiinae</taxon>
        <taxon>Lamiini</taxon>
        <taxon>Anoplophora</taxon>
    </lineage>
</organism>
<reference evidence="1" key="1">
    <citation type="submission" date="2013-07" db="EMBL/GenBank/DDBJ databases">
        <title>Midgut Transcriptome Profiling of Anoplphora glabripennis, a Lignocellulose Degrading, Wood-Boring Cerambycid.</title>
        <authorList>
            <person name="Scully E.D."/>
            <person name="Hoover K."/>
            <person name="Carlson J.E."/>
            <person name="Tien M."/>
            <person name="Geib S.M."/>
        </authorList>
    </citation>
    <scope>NUCLEOTIDE SEQUENCE</scope>
</reference>
<evidence type="ECO:0000313" key="1">
    <source>
        <dbReference type="EMBL" id="JAB60317.1"/>
    </source>
</evidence>
<name>V5GF61_ANOGL</name>
<sequence length="139" mass="16103">GKIQRNPRGTSTEVLKNSELWWFGPTWFKIDNSNWTVNEINTSSVQIPDEKTVSLIAIPENNELISYLLHKYSSLIKLQRVFALVLRFIANIKVKNKEQRSAGVLSPVELENSLHILIKYVQRQCFSQEFRELENGKSL</sequence>
<dbReference type="AlphaFoldDB" id="V5GF61"/>
<proteinExistence type="predicted"/>
<feature type="non-terminal residue" evidence="1">
    <location>
        <position position="1"/>
    </location>
</feature>
<feature type="non-terminal residue" evidence="1">
    <location>
        <position position="139"/>
    </location>
</feature>
<protein>
    <submittedName>
        <fullName evidence="1">Uncharacterized protein</fullName>
    </submittedName>
</protein>
<accession>V5GF61</accession>